<organism evidence="2 3">
    <name type="scientific">Schaalia odontolytica</name>
    <dbReference type="NCBI Taxonomy" id="1660"/>
    <lineage>
        <taxon>Bacteria</taxon>
        <taxon>Bacillati</taxon>
        <taxon>Actinomycetota</taxon>
        <taxon>Actinomycetes</taxon>
        <taxon>Actinomycetales</taxon>
        <taxon>Actinomycetaceae</taxon>
        <taxon>Schaalia</taxon>
    </lineage>
</organism>
<dbReference type="EMBL" id="LLVT01000001">
    <property type="protein sequence ID" value="KSW12802.1"/>
    <property type="molecule type" value="Genomic_DNA"/>
</dbReference>
<evidence type="ECO:0000313" key="3">
    <source>
        <dbReference type="Proteomes" id="UP000054686"/>
    </source>
</evidence>
<accession>A0A0V8RXX4</accession>
<evidence type="ECO:0000256" key="1">
    <source>
        <dbReference type="SAM" id="Phobius"/>
    </source>
</evidence>
<dbReference type="OrthoDB" id="3255735at2"/>
<keyword evidence="1" id="KW-0812">Transmembrane</keyword>
<name>A0A0V8RXX4_9ACTO</name>
<gene>
    <name evidence="2" type="ORF">APY09_00065</name>
</gene>
<keyword evidence="1" id="KW-1133">Transmembrane helix</keyword>
<feature type="transmembrane region" description="Helical" evidence="1">
    <location>
        <begin position="12"/>
        <end position="39"/>
    </location>
</feature>
<dbReference type="AlphaFoldDB" id="A0A0V8RXX4"/>
<sequence>MSERGDASVEFLGILVVVVIPVLYIVLAIGQVSAGAMAVDAGAREAARILAEDPDRTADASHAVTLIVEDFGVNATPEVASTCENCQDGEGAVDVRVSVQVPLPFMPSWLGGVGVGVSSSARAPVREVVARE</sequence>
<protein>
    <submittedName>
        <fullName evidence="2">1-hydroxy-2-methyl-2-(E)-butenyl 4-diphosphate synthase</fullName>
    </submittedName>
</protein>
<evidence type="ECO:0000313" key="2">
    <source>
        <dbReference type="EMBL" id="KSW12802.1"/>
    </source>
</evidence>
<proteinExistence type="predicted"/>
<dbReference type="Proteomes" id="UP000054686">
    <property type="component" value="Unassembled WGS sequence"/>
</dbReference>
<dbReference type="RefSeq" id="WP_060565640.1">
    <property type="nucleotide sequence ID" value="NZ_CP040006.1"/>
</dbReference>
<reference evidence="2 3" key="1">
    <citation type="submission" date="2015-10" db="EMBL/GenBank/DDBJ databases">
        <title>Draft Genome of Actinomyces odontolyticus subsp. actinosynbacter strain XH001.</title>
        <authorList>
            <person name="Mclean J.S."/>
            <person name="He X."/>
        </authorList>
    </citation>
    <scope>NUCLEOTIDE SEQUENCE [LARGE SCALE GENOMIC DNA]</scope>
    <source>
        <strain evidence="2 3">XH001</strain>
    </source>
</reference>
<comment type="caution">
    <text evidence="2">The sequence shown here is derived from an EMBL/GenBank/DDBJ whole genome shotgun (WGS) entry which is preliminary data.</text>
</comment>
<keyword evidence="1" id="KW-0472">Membrane</keyword>